<gene>
    <name evidence="3" type="ORF">NLS_LOCUS6620</name>
</gene>
<feature type="transmembrane region" description="Helical" evidence="1">
    <location>
        <begin position="93"/>
        <end position="118"/>
    </location>
</feature>
<keyword evidence="1" id="KW-1133">Transmembrane helix</keyword>
<reference evidence="3 4" key="1">
    <citation type="submission" date="2018-08" db="EMBL/GenBank/DDBJ databases">
        <authorList>
            <person name="Laetsch R D."/>
            <person name="Stevens L."/>
            <person name="Kumar S."/>
            <person name="Blaxter L. M."/>
        </authorList>
    </citation>
    <scope>NUCLEOTIDE SEQUENCE [LARGE SCALE GENOMIC DNA]</scope>
</reference>
<dbReference type="Proteomes" id="UP000277928">
    <property type="component" value="Unassembled WGS sequence"/>
</dbReference>
<organism evidence="3 4">
    <name type="scientific">Litomosoides sigmodontis</name>
    <name type="common">Filarial nematode worm</name>
    <dbReference type="NCBI Taxonomy" id="42156"/>
    <lineage>
        <taxon>Eukaryota</taxon>
        <taxon>Metazoa</taxon>
        <taxon>Ecdysozoa</taxon>
        <taxon>Nematoda</taxon>
        <taxon>Chromadorea</taxon>
        <taxon>Rhabditida</taxon>
        <taxon>Spirurina</taxon>
        <taxon>Spiruromorpha</taxon>
        <taxon>Filarioidea</taxon>
        <taxon>Onchocercidae</taxon>
        <taxon>Litomosoides</taxon>
    </lineage>
</organism>
<feature type="transmembrane region" description="Helical" evidence="1">
    <location>
        <begin position="31"/>
        <end position="51"/>
    </location>
</feature>
<evidence type="ECO:0008006" key="5">
    <source>
        <dbReference type="Google" id="ProtNLM"/>
    </source>
</evidence>
<feature type="chain" id="PRO_5018128577" description="MARVEL domain-containing protein" evidence="2">
    <location>
        <begin position="22"/>
        <end position="130"/>
    </location>
</feature>
<keyword evidence="2" id="KW-0732">Signal</keyword>
<accession>A0A3P6V1V5</accession>
<keyword evidence="4" id="KW-1185">Reference proteome</keyword>
<dbReference type="OrthoDB" id="10559332at2759"/>
<feature type="transmembrane region" description="Helical" evidence="1">
    <location>
        <begin position="58"/>
        <end position="81"/>
    </location>
</feature>
<dbReference type="OMA" id="CLCCRIT"/>
<protein>
    <recommendedName>
        <fullName evidence="5">MARVEL domain-containing protein</fullName>
    </recommendedName>
</protein>
<dbReference type="AlphaFoldDB" id="A0A3P6V1V5"/>
<dbReference type="EMBL" id="UYRX01000600">
    <property type="protein sequence ID" value="VDK84364.1"/>
    <property type="molecule type" value="Genomic_DNA"/>
</dbReference>
<proteinExistence type="predicted"/>
<evidence type="ECO:0000313" key="4">
    <source>
        <dbReference type="Proteomes" id="UP000277928"/>
    </source>
</evidence>
<keyword evidence="1" id="KW-0812">Transmembrane</keyword>
<feature type="signal peptide" evidence="2">
    <location>
        <begin position="1"/>
        <end position="21"/>
    </location>
</feature>
<evidence type="ECO:0000313" key="3">
    <source>
        <dbReference type="EMBL" id="VDK84364.1"/>
    </source>
</evidence>
<sequence>MYTVQFLYILALTVMLSATYAADGFTINALPNLLYAIILVIVEILAIFAIIKQRALLIIPFIIVLMFITGLSILLFLFRIYVWYRDDGETTDLLLTVLSNSLIMIIYAFALIVSVRWWKYMIDLKVVKFG</sequence>
<evidence type="ECO:0000256" key="1">
    <source>
        <dbReference type="SAM" id="Phobius"/>
    </source>
</evidence>
<keyword evidence="1" id="KW-0472">Membrane</keyword>
<evidence type="ECO:0000256" key="2">
    <source>
        <dbReference type="SAM" id="SignalP"/>
    </source>
</evidence>
<name>A0A3P6V1V5_LITSI</name>